<dbReference type="STRING" id="188477.A0A3S1BGZ8"/>
<evidence type="ECO:0000256" key="1">
    <source>
        <dbReference type="SAM" id="MobiDB-lite"/>
    </source>
</evidence>
<keyword evidence="2" id="KW-1133">Transmembrane helix</keyword>
<feature type="region of interest" description="Disordered" evidence="1">
    <location>
        <begin position="541"/>
        <end position="679"/>
    </location>
</feature>
<feature type="signal peptide" evidence="3">
    <location>
        <begin position="1"/>
        <end position="29"/>
    </location>
</feature>
<reference evidence="4 5" key="1">
    <citation type="submission" date="2019-01" db="EMBL/GenBank/DDBJ databases">
        <title>A draft genome assembly of the solar-powered sea slug Elysia chlorotica.</title>
        <authorList>
            <person name="Cai H."/>
            <person name="Li Q."/>
            <person name="Fang X."/>
            <person name="Li J."/>
            <person name="Curtis N.E."/>
            <person name="Altenburger A."/>
            <person name="Shibata T."/>
            <person name="Feng M."/>
            <person name="Maeda T."/>
            <person name="Schwartz J.A."/>
            <person name="Shigenobu S."/>
            <person name="Lundholm N."/>
            <person name="Nishiyama T."/>
            <person name="Yang H."/>
            <person name="Hasebe M."/>
            <person name="Li S."/>
            <person name="Pierce S.K."/>
            <person name="Wang J."/>
        </authorList>
    </citation>
    <scope>NUCLEOTIDE SEQUENCE [LARGE SCALE GENOMIC DNA]</scope>
    <source>
        <strain evidence="4">EC2010</strain>
        <tissue evidence="4">Whole organism of an adult</tissue>
    </source>
</reference>
<feature type="region of interest" description="Disordered" evidence="1">
    <location>
        <begin position="414"/>
        <end position="466"/>
    </location>
</feature>
<evidence type="ECO:0000256" key="2">
    <source>
        <dbReference type="SAM" id="Phobius"/>
    </source>
</evidence>
<organism evidence="4 5">
    <name type="scientific">Elysia chlorotica</name>
    <name type="common">Eastern emerald elysia</name>
    <name type="synonym">Sea slug</name>
    <dbReference type="NCBI Taxonomy" id="188477"/>
    <lineage>
        <taxon>Eukaryota</taxon>
        <taxon>Metazoa</taxon>
        <taxon>Spiralia</taxon>
        <taxon>Lophotrochozoa</taxon>
        <taxon>Mollusca</taxon>
        <taxon>Gastropoda</taxon>
        <taxon>Heterobranchia</taxon>
        <taxon>Euthyneura</taxon>
        <taxon>Panpulmonata</taxon>
        <taxon>Sacoglossa</taxon>
        <taxon>Placobranchoidea</taxon>
        <taxon>Plakobranchidae</taxon>
        <taxon>Elysia</taxon>
    </lineage>
</organism>
<keyword evidence="3" id="KW-0732">Signal</keyword>
<sequence>MKMRSAMESAARYIFFLYLGVCLLDCSQTCEISFLTEAASLMVLAGRNASLLCDATSCLSEQTEGDVFYGNVDRLRVVWKDPSGREVSRLPSRVFSVQYYSAPMNRLMLVNAGHDIEGQYRCSVMRNGVVIQEQAIPLIVFDPFGSSITSSTTTRRPAPRGRRRGDQIIEGEDDDRRRVPFVLVIRPVRSAQQHGSGQSQAENLDQGAGLVVKHWENSPGTTGRSVAGQRVPISDTPITFTEIPPGVEPDDRSRTTSPLLNILFQGEYSRLHRKPAITLNEVPRYLLSSHELENVSDSAGLKSIFGLNQMAANLRYRREAKNPTSPALDTQTSPWENTTPVWFGTNTETSAYSQQTTQHITQNTTEQTMTQTTNSEFVTEYDITADTDSKNETESTDLTQTVTLFVYIPSVVSSNTTEPDEADSTTATSPTSEASTSTQSELQSTSDKGSGGGAGSGDCATMDPAMARPQWPSRQESFFGRHGAVAFAVTLAVAILLLYALVMIIFMPRMLAACRSKSTTLNGAEDRKAIYRKRNTGIEEAAPMTFLTDGNPHSSEIVPDEDTALSSQSENKSFEADKDGDYGQKPAVSTFLLRQGSQMENNNKTERTPSIQVKEDAGQKNDSRRQSGEGIFKPEEISLDLSLDLSPDDGQVSPVPPRAVEDIGGMKLGSTSREDVVEL</sequence>
<keyword evidence="2" id="KW-0472">Membrane</keyword>
<comment type="caution">
    <text evidence="4">The sequence shown here is derived from an EMBL/GenBank/DDBJ whole genome shotgun (WGS) entry which is preliminary data.</text>
</comment>
<evidence type="ECO:0008006" key="6">
    <source>
        <dbReference type="Google" id="ProtNLM"/>
    </source>
</evidence>
<dbReference type="AlphaFoldDB" id="A0A3S1BGZ8"/>
<evidence type="ECO:0000313" key="5">
    <source>
        <dbReference type="Proteomes" id="UP000271974"/>
    </source>
</evidence>
<dbReference type="EMBL" id="RQTK01000232">
    <property type="protein sequence ID" value="RUS83746.1"/>
    <property type="molecule type" value="Genomic_DNA"/>
</dbReference>
<evidence type="ECO:0000313" key="4">
    <source>
        <dbReference type="EMBL" id="RUS83746.1"/>
    </source>
</evidence>
<feature type="region of interest" description="Disordered" evidence="1">
    <location>
        <begin position="149"/>
        <end position="172"/>
    </location>
</feature>
<feature type="transmembrane region" description="Helical" evidence="2">
    <location>
        <begin position="484"/>
        <end position="507"/>
    </location>
</feature>
<feature type="compositionally biased region" description="Basic and acidic residues" evidence="1">
    <location>
        <begin position="603"/>
        <end position="636"/>
    </location>
</feature>
<gene>
    <name evidence="4" type="ORF">EGW08_008497</name>
</gene>
<dbReference type="OrthoDB" id="10663820at2759"/>
<feature type="compositionally biased region" description="Low complexity" evidence="1">
    <location>
        <begin position="639"/>
        <end position="649"/>
    </location>
</feature>
<dbReference type="Proteomes" id="UP000271974">
    <property type="component" value="Unassembled WGS sequence"/>
</dbReference>
<feature type="compositionally biased region" description="Low complexity" evidence="1">
    <location>
        <begin position="424"/>
        <end position="447"/>
    </location>
</feature>
<name>A0A3S1BGZ8_ELYCH</name>
<evidence type="ECO:0000256" key="3">
    <source>
        <dbReference type="SAM" id="SignalP"/>
    </source>
</evidence>
<feature type="chain" id="PRO_5018617196" description="Ig-like domain-containing protein" evidence="3">
    <location>
        <begin position="30"/>
        <end position="679"/>
    </location>
</feature>
<keyword evidence="2" id="KW-0812">Transmembrane</keyword>
<protein>
    <recommendedName>
        <fullName evidence="6">Ig-like domain-containing protein</fullName>
    </recommendedName>
</protein>
<proteinExistence type="predicted"/>
<feature type="compositionally biased region" description="Basic and acidic residues" evidence="1">
    <location>
        <begin position="572"/>
        <end position="582"/>
    </location>
</feature>
<keyword evidence="5" id="KW-1185">Reference proteome</keyword>
<accession>A0A3S1BGZ8</accession>